<evidence type="ECO:0000313" key="16">
    <source>
        <dbReference type="Proteomes" id="UP001374579"/>
    </source>
</evidence>
<name>A0AAN9G6E7_9CAEN</name>
<evidence type="ECO:0000256" key="1">
    <source>
        <dbReference type="ARBA" id="ARBA00004123"/>
    </source>
</evidence>
<gene>
    <name evidence="11" type="primary">MED16</name>
    <name evidence="15" type="ORF">V1264_004074</name>
</gene>
<evidence type="ECO:0000256" key="8">
    <source>
        <dbReference type="ARBA" id="ARBA00023163"/>
    </source>
</evidence>
<dbReference type="GO" id="GO:0045893">
    <property type="term" value="P:positive regulation of DNA-templated transcription"/>
    <property type="evidence" value="ECO:0007669"/>
    <property type="project" value="TreeGrafter"/>
</dbReference>
<dbReference type="InterPro" id="IPR036322">
    <property type="entry name" value="WD40_repeat_dom_sf"/>
</dbReference>
<evidence type="ECO:0000313" key="15">
    <source>
        <dbReference type="EMBL" id="KAK7097036.1"/>
    </source>
</evidence>
<organism evidence="15 16">
    <name type="scientific">Littorina saxatilis</name>
    <dbReference type="NCBI Taxonomy" id="31220"/>
    <lineage>
        <taxon>Eukaryota</taxon>
        <taxon>Metazoa</taxon>
        <taxon>Spiralia</taxon>
        <taxon>Lophotrochozoa</taxon>
        <taxon>Mollusca</taxon>
        <taxon>Gastropoda</taxon>
        <taxon>Caenogastropoda</taxon>
        <taxon>Littorinimorpha</taxon>
        <taxon>Littorinoidea</taxon>
        <taxon>Littorinidae</taxon>
        <taxon>Littorina</taxon>
    </lineage>
</organism>
<evidence type="ECO:0000256" key="2">
    <source>
        <dbReference type="ARBA" id="ARBA00006543"/>
    </source>
</evidence>
<keyword evidence="5" id="KW-0677">Repeat</keyword>
<dbReference type="PANTHER" id="PTHR13224">
    <property type="entry name" value="THYROID HORMONE RECEPTOR-ASSOCIATED PROTEIN-RELATED"/>
    <property type="match status" value="1"/>
</dbReference>
<evidence type="ECO:0000259" key="13">
    <source>
        <dbReference type="Pfam" id="PF20718"/>
    </source>
</evidence>
<dbReference type="Proteomes" id="UP001374579">
    <property type="component" value="Unassembled WGS sequence"/>
</dbReference>
<dbReference type="EMBL" id="JBAMIC010000013">
    <property type="protein sequence ID" value="KAK7097036.1"/>
    <property type="molecule type" value="Genomic_DNA"/>
</dbReference>
<dbReference type="GO" id="GO:0016592">
    <property type="term" value="C:mediator complex"/>
    <property type="evidence" value="ECO:0007669"/>
    <property type="project" value="InterPro"/>
</dbReference>
<comment type="subunit">
    <text evidence="11">Component of the Mediator complex.</text>
</comment>
<dbReference type="Pfam" id="PF20718">
    <property type="entry name" value="Med16_bridge"/>
    <property type="match status" value="1"/>
</dbReference>
<keyword evidence="6 11" id="KW-0805">Transcription regulation</keyword>
<dbReference type="AlphaFoldDB" id="A0AAN9G6E7"/>
<evidence type="ECO:0000256" key="6">
    <source>
        <dbReference type="ARBA" id="ARBA00023015"/>
    </source>
</evidence>
<evidence type="ECO:0000256" key="7">
    <source>
        <dbReference type="ARBA" id="ARBA00023159"/>
    </source>
</evidence>
<dbReference type="InterPro" id="IPR048616">
    <property type="entry name" value="MED16_bridge"/>
</dbReference>
<dbReference type="InterPro" id="IPR048338">
    <property type="entry name" value="Mediator_Med16"/>
</dbReference>
<protein>
    <recommendedName>
        <fullName evidence="3 11">Mediator of RNA polymerase II transcription subunit 16</fullName>
    </recommendedName>
    <alternativeName>
        <fullName evidence="10 11">Mediator complex subunit 16</fullName>
    </alternativeName>
</protein>
<evidence type="ECO:0000256" key="10">
    <source>
        <dbReference type="ARBA" id="ARBA00032015"/>
    </source>
</evidence>
<feature type="domain" description="Mediator complex subunit 16 C-terminal" evidence="14">
    <location>
        <begin position="769"/>
        <end position="829"/>
    </location>
</feature>
<evidence type="ECO:0000256" key="9">
    <source>
        <dbReference type="ARBA" id="ARBA00023242"/>
    </source>
</evidence>
<comment type="function">
    <text evidence="11">Component of the Mediator complex, a coactivator involved in the regulated transcription of nearly all RNA polymerase II-dependent genes. Mediator functions as a bridge to convey information from gene-specific regulatory proteins to the basal RNA polymerase II transcription machinery. Mediator is recruited to promoters by direct interactions with regulatory proteins and serves as a scaffold for the assembly of a functional preinitiation complex with RNA polymerase II and the general transcription factors.</text>
</comment>
<proteinExistence type="inferred from homology"/>
<dbReference type="Pfam" id="PF20719">
    <property type="entry name" value="Med16_C"/>
    <property type="match status" value="1"/>
</dbReference>
<evidence type="ECO:0000256" key="4">
    <source>
        <dbReference type="ARBA" id="ARBA00022574"/>
    </source>
</evidence>
<evidence type="ECO:0000256" key="3">
    <source>
        <dbReference type="ARBA" id="ARBA00019614"/>
    </source>
</evidence>
<keyword evidence="7 11" id="KW-0010">Activator</keyword>
<comment type="subcellular location">
    <subcellularLocation>
        <location evidence="1 11">Nucleus</location>
    </subcellularLocation>
</comment>
<dbReference type="InterPro" id="IPR021665">
    <property type="entry name" value="Mediator_Med16_N"/>
</dbReference>
<sequence length="835" mass="93132">MELVYSVDYRSLPKTSDFLLEDKTVCSLSCKNILAFSRQSSGSKDGCHFEIVHEVCVFDLDRPWEEFRITAEPVPVVYMRWDPSGSRLLIVNAEGTFTVWVMENYLINQWQEFGKTELPGEEVLVLAWLHSGIQVLFNPDKQNVVAYNEKYQRSKFCPTVSLFGNKPMDGWMAVTSSGMVTVGLLQEQGQKVISAKECLAPGYLRLTQADIAFMASGDVMVAASDGTVGSAVQCFIVSVKMENNTCHIASAPGASFFLRSLTDYSSREHQNQLHVSKICFLNRENSDVLLACCAAPGQSCVEVWHLLEQTMPLHRMFQSATNPELAYKMPKWMHKASIQHNANLTDIARPKLPMNRSYNIETTSFLSYFACTYRDGVIKIIHRQSYQVLYTSSMDTLDLMSSLTTDHHHHAGGPHLISCVQTNTGCGLVGQSQGSLCVFRVFNSREGSLQLSAGFVVQMLEYTMFVGYDFWDVLLAVRQGMVEGLRQHVNENFQKQTPSIQEMLRIRVLRLRMALCSIIPSGRPRSAECRALLTLFSITFVLRSIVRPKSVAAQEKSPMEKLSALCSMSSETDLDALIKSLDPDDFIVESIKREKGGQASLHILQPFIQWVADFVLHLLSIVPLVQNGNNMPGAALLRDVGVLAMLRDMLAVIRIWGNVSPACSPTFSTTTPSTCHDCLGHIFKLLSRLGQMRKDGASVELEEGLVDECASLPSKVLVPDFHYSYGHDSCSFAVFTQPPALRFTFGTEPDFLYAVRKGYLEYPSEVAPDTRQKHDIVRHIQLGVRPSRAVRECIRCGACSLLHGTTTSVLLKSWEKRFVVGCLCGGHWKLGAGDS</sequence>
<dbReference type="InterPro" id="IPR048339">
    <property type="entry name" value="Mediator_Med16_C"/>
</dbReference>
<dbReference type="PANTHER" id="PTHR13224:SF6">
    <property type="entry name" value="MEDIATOR OF RNA POLYMERASE II TRANSCRIPTION SUBUNIT 16"/>
    <property type="match status" value="1"/>
</dbReference>
<comment type="similarity">
    <text evidence="2 11">Belongs to the Mediator complex subunit 16 family.</text>
</comment>
<evidence type="ECO:0000259" key="12">
    <source>
        <dbReference type="Pfam" id="PF11635"/>
    </source>
</evidence>
<evidence type="ECO:0000259" key="14">
    <source>
        <dbReference type="Pfam" id="PF20719"/>
    </source>
</evidence>
<feature type="domain" description="Mediator of RNA polymerase II transcription subunit 16 central helical bridge" evidence="13">
    <location>
        <begin position="459"/>
        <end position="656"/>
    </location>
</feature>
<evidence type="ECO:0000256" key="5">
    <source>
        <dbReference type="ARBA" id="ARBA00022737"/>
    </source>
</evidence>
<keyword evidence="16" id="KW-1185">Reference proteome</keyword>
<keyword evidence="4" id="KW-0853">WD repeat</keyword>
<comment type="caution">
    <text evidence="15">The sequence shown here is derived from an EMBL/GenBank/DDBJ whole genome shotgun (WGS) entry which is preliminary data.</text>
</comment>
<dbReference type="Pfam" id="PF11635">
    <property type="entry name" value="Med16_N"/>
    <property type="match status" value="1"/>
</dbReference>
<reference evidence="15 16" key="1">
    <citation type="submission" date="2024-02" db="EMBL/GenBank/DDBJ databases">
        <title>Chromosome-scale genome assembly of the rough periwinkle Littorina saxatilis.</title>
        <authorList>
            <person name="De Jode A."/>
            <person name="Faria R."/>
            <person name="Formenti G."/>
            <person name="Sims Y."/>
            <person name="Smith T.P."/>
            <person name="Tracey A."/>
            <person name="Wood J.M.D."/>
            <person name="Zagrodzka Z.B."/>
            <person name="Johannesson K."/>
            <person name="Butlin R.K."/>
            <person name="Leder E.H."/>
        </authorList>
    </citation>
    <scope>NUCLEOTIDE SEQUENCE [LARGE SCALE GENOMIC DNA]</scope>
    <source>
        <strain evidence="15">Snail1</strain>
        <tissue evidence="15">Muscle</tissue>
    </source>
</reference>
<keyword evidence="8 11" id="KW-0804">Transcription</keyword>
<dbReference type="SUPFAM" id="SSF50978">
    <property type="entry name" value="WD40 repeat-like"/>
    <property type="match status" value="1"/>
</dbReference>
<evidence type="ECO:0000256" key="11">
    <source>
        <dbReference type="RuleBase" id="RU364149"/>
    </source>
</evidence>
<keyword evidence="9 11" id="KW-0539">Nucleus</keyword>
<feature type="domain" description="Mediator complex subunit Med16 N-terminal" evidence="12">
    <location>
        <begin position="117"/>
        <end position="392"/>
    </location>
</feature>
<accession>A0AAN9G6E7</accession>